<protein>
    <submittedName>
        <fullName evidence="2">Uncharacterized protein</fullName>
    </submittedName>
</protein>
<keyword evidence="1" id="KW-0732">Signal</keyword>
<organism evidence="2 3">
    <name type="scientific">Mobiluncus mulieris</name>
    <dbReference type="NCBI Taxonomy" id="2052"/>
    <lineage>
        <taxon>Bacteria</taxon>
        <taxon>Bacillati</taxon>
        <taxon>Actinomycetota</taxon>
        <taxon>Actinomycetes</taxon>
        <taxon>Actinomycetales</taxon>
        <taxon>Actinomycetaceae</taxon>
        <taxon>Mobiluncus</taxon>
    </lineage>
</organism>
<evidence type="ECO:0000313" key="3">
    <source>
        <dbReference type="Proteomes" id="UP000575397"/>
    </source>
</evidence>
<proteinExistence type="predicted"/>
<name>A0A7Y0URG3_9ACTO</name>
<accession>A0A7Y0URG3</accession>
<feature type="signal peptide" evidence="1">
    <location>
        <begin position="1"/>
        <end position="27"/>
    </location>
</feature>
<sequence>MKKPIRLITAGAAVVALSLSTVGVALAAPVTQPEPVTTQTQSSLSEAEIAQLAAELEVLFTRYVQLGANNQFAVNEANLRADGYSTEQVQGLRSLSYGLNTGTFQTRDAGSFALCVAMEGLGIPGGKAHAGLIAAIKEGIRAWNWGLTAKTVARIIGASAVKALGGPVAIGVQLGIAAWNCRGEL</sequence>
<evidence type="ECO:0000313" key="2">
    <source>
        <dbReference type="EMBL" id="NMX02388.1"/>
    </source>
</evidence>
<reference evidence="2 3" key="1">
    <citation type="submission" date="2020-04" db="EMBL/GenBank/DDBJ databases">
        <title>Antimicrobial susceptibility and clonality of vaginal-derived multi-drug resistant Mobiluncus isolates in China.</title>
        <authorList>
            <person name="Zhang X."/>
        </authorList>
    </citation>
    <scope>NUCLEOTIDE SEQUENCE [LARGE SCALE GENOMIC DNA]</scope>
    <source>
        <strain evidence="2 3">12</strain>
    </source>
</reference>
<dbReference type="RefSeq" id="WP_169762010.1">
    <property type="nucleotide sequence ID" value="NZ_JABCUQ010000007.1"/>
</dbReference>
<feature type="chain" id="PRO_5031459011" evidence="1">
    <location>
        <begin position="28"/>
        <end position="185"/>
    </location>
</feature>
<dbReference type="EMBL" id="JABCUS010000001">
    <property type="protein sequence ID" value="NMX02388.1"/>
    <property type="molecule type" value="Genomic_DNA"/>
</dbReference>
<gene>
    <name evidence="2" type="ORF">HHJ77_00170</name>
</gene>
<comment type="caution">
    <text evidence="2">The sequence shown here is derived from an EMBL/GenBank/DDBJ whole genome shotgun (WGS) entry which is preliminary data.</text>
</comment>
<dbReference type="Proteomes" id="UP000575397">
    <property type="component" value="Unassembled WGS sequence"/>
</dbReference>
<dbReference type="AlphaFoldDB" id="A0A7Y0URG3"/>
<evidence type="ECO:0000256" key="1">
    <source>
        <dbReference type="SAM" id="SignalP"/>
    </source>
</evidence>